<dbReference type="EMBL" id="JAZHFS010000026">
    <property type="protein sequence ID" value="MEF2114604.1"/>
    <property type="molecule type" value="Genomic_DNA"/>
</dbReference>
<evidence type="ECO:0000256" key="1">
    <source>
        <dbReference type="SAM" id="MobiDB-lite"/>
    </source>
</evidence>
<gene>
    <name evidence="3" type="ORF">SJI18_20140</name>
</gene>
<feature type="region of interest" description="Disordered" evidence="1">
    <location>
        <begin position="23"/>
        <end position="56"/>
    </location>
</feature>
<keyword evidence="4" id="KW-1185">Reference proteome</keyword>
<protein>
    <recommendedName>
        <fullName evidence="5">Lipoprotein</fullName>
    </recommendedName>
</protein>
<evidence type="ECO:0000256" key="2">
    <source>
        <dbReference type="SAM" id="SignalP"/>
    </source>
</evidence>
<evidence type="ECO:0008006" key="5">
    <source>
        <dbReference type="Google" id="ProtNLM"/>
    </source>
</evidence>
<evidence type="ECO:0000313" key="4">
    <source>
        <dbReference type="Proteomes" id="UP001498469"/>
    </source>
</evidence>
<sequence length="186" mass="20409">MKRVLNLVLVALVSIGITGCGNSTTKTNTQETKQVGQSKEAPKTESSKSETTAPKNEIVKTEKNAIKTDAFIYAKKVDITDGIDITKHVTATVFMSNELTQGLAVQHVLNQSYDFLQQPDLKGADTVTIGVMQGDIRLFQCTVTMKKFVPNDSVSMSDVVLKASKVEKITPQVEEFAKVLEWTLLK</sequence>
<name>A0ABU7UUY4_9CLOT</name>
<keyword evidence="2" id="KW-0732">Signal</keyword>
<reference evidence="3 4" key="1">
    <citation type="submission" date="2023-11" db="EMBL/GenBank/DDBJ databases">
        <title>Draft genome sequence of a psychrophilic Clostridium strain from permafrost water brine.</title>
        <authorList>
            <person name="Shcherbakova V.A."/>
            <person name="Trubitsyn V.E."/>
            <person name="Zakharyuk A.G."/>
        </authorList>
    </citation>
    <scope>NUCLEOTIDE SEQUENCE [LARGE SCALE GENOMIC DNA]</scope>
    <source>
        <strain evidence="3 4">14F</strain>
    </source>
</reference>
<accession>A0ABU7UUY4</accession>
<evidence type="ECO:0000313" key="3">
    <source>
        <dbReference type="EMBL" id="MEF2114604.1"/>
    </source>
</evidence>
<feature type="signal peptide" evidence="2">
    <location>
        <begin position="1"/>
        <end position="19"/>
    </location>
</feature>
<proteinExistence type="predicted"/>
<feature type="compositionally biased region" description="Polar residues" evidence="1">
    <location>
        <begin position="23"/>
        <end position="37"/>
    </location>
</feature>
<dbReference type="PROSITE" id="PS51257">
    <property type="entry name" value="PROKAR_LIPOPROTEIN"/>
    <property type="match status" value="1"/>
</dbReference>
<feature type="chain" id="PRO_5046316592" description="Lipoprotein" evidence="2">
    <location>
        <begin position="20"/>
        <end position="186"/>
    </location>
</feature>
<comment type="caution">
    <text evidence="3">The sequence shown here is derived from an EMBL/GenBank/DDBJ whole genome shotgun (WGS) entry which is preliminary data.</text>
</comment>
<dbReference type="Proteomes" id="UP001498469">
    <property type="component" value="Unassembled WGS sequence"/>
</dbReference>
<dbReference type="RefSeq" id="WP_216254950.1">
    <property type="nucleotide sequence ID" value="NZ_JAZHFS010000026.1"/>
</dbReference>
<organism evidence="3 4">
    <name type="scientific">Clostridium frigoriphilum</name>
    <dbReference type="NCBI Taxonomy" id="443253"/>
    <lineage>
        <taxon>Bacteria</taxon>
        <taxon>Bacillati</taxon>
        <taxon>Bacillota</taxon>
        <taxon>Clostridia</taxon>
        <taxon>Eubacteriales</taxon>
        <taxon>Clostridiaceae</taxon>
        <taxon>Clostridium</taxon>
    </lineage>
</organism>